<keyword evidence="4" id="KW-0808">Transferase</keyword>
<accession>C5B5F7</accession>
<evidence type="ECO:0000313" key="8">
    <source>
        <dbReference type="EMBL" id="ACS43689.1"/>
    </source>
</evidence>
<evidence type="ECO:0000256" key="5">
    <source>
        <dbReference type="ARBA" id="ARBA00022691"/>
    </source>
</evidence>
<evidence type="ECO:0000256" key="4">
    <source>
        <dbReference type="ARBA" id="ARBA00022679"/>
    </source>
</evidence>
<dbReference type="PROSITE" id="PS00092">
    <property type="entry name" value="N6_MTASE"/>
    <property type="match status" value="1"/>
</dbReference>
<dbReference type="Gene3D" id="3.40.50.150">
    <property type="entry name" value="Vaccinia Virus protein VP39"/>
    <property type="match status" value="1"/>
</dbReference>
<evidence type="ECO:0000256" key="3">
    <source>
        <dbReference type="ARBA" id="ARBA00022603"/>
    </source>
</evidence>
<dbReference type="SUPFAM" id="SSF53335">
    <property type="entry name" value="S-adenosyl-L-methionine-dependent methyltransferases"/>
    <property type="match status" value="1"/>
</dbReference>
<dbReference type="Proteomes" id="UP000009081">
    <property type="component" value="Plasmid megaplasmid"/>
</dbReference>
<dbReference type="GO" id="GO:0003676">
    <property type="term" value="F:nucleic acid binding"/>
    <property type="evidence" value="ECO:0007669"/>
    <property type="project" value="InterPro"/>
</dbReference>
<dbReference type="PANTHER" id="PTHR33841:SF5">
    <property type="entry name" value="DNA METHYLASE (MODIFICATION METHYLASE) (METHYLTRANSFERASE)-RELATED"/>
    <property type="match status" value="1"/>
</dbReference>
<dbReference type="OrthoDB" id="9806213at2"/>
<dbReference type="Pfam" id="PF07669">
    <property type="entry name" value="Eco57I"/>
    <property type="match status" value="1"/>
</dbReference>
<keyword evidence="9" id="KW-1185">Reference proteome</keyword>
<dbReference type="PANTHER" id="PTHR33841">
    <property type="entry name" value="DNA METHYLTRANSFERASE YEEA-RELATED"/>
    <property type="match status" value="1"/>
</dbReference>
<dbReference type="RefSeq" id="WP_012754123.1">
    <property type="nucleotide sequence ID" value="NC_012811.1"/>
</dbReference>
<dbReference type="EC" id="2.1.1.72" evidence="2"/>
<dbReference type="GO" id="GO:0006304">
    <property type="term" value="P:DNA modification"/>
    <property type="evidence" value="ECO:0007669"/>
    <property type="project" value="InterPro"/>
</dbReference>
<gene>
    <name evidence="8" type="ordered locus">MexAM1_META2p0852</name>
</gene>
<dbReference type="KEGG" id="mea:Mex_2p0852"/>
<geneLocation type="plasmid" evidence="8 9">
    <name>megaplasmid</name>
</geneLocation>
<evidence type="ECO:0000313" key="9">
    <source>
        <dbReference type="Proteomes" id="UP000009081"/>
    </source>
</evidence>
<evidence type="ECO:0000256" key="2">
    <source>
        <dbReference type="ARBA" id="ARBA00011900"/>
    </source>
</evidence>
<dbReference type="REBASE" id="21145">
    <property type="entry name" value="M.MexAMORF852P"/>
</dbReference>
<proteinExistence type="inferred from homology"/>
<dbReference type="GO" id="GO:0009007">
    <property type="term" value="F:site-specific DNA-methyltransferase (adenine-specific) activity"/>
    <property type="evidence" value="ECO:0007669"/>
    <property type="project" value="UniProtKB-EC"/>
</dbReference>
<dbReference type="InterPro" id="IPR050953">
    <property type="entry name" value="N4_N6_ade-DNA_methylase"/>
</dbReference>
<organism evidence="8 9">
    <name type="scientific">Methylorubrum extorquens (strain ATCC 14718 / DSM 1338 / JCM 2805 / NCIMB 9133 / AM1)</name>
    <name type="common">Methylobacterium extorquens</name>
    <dbReference type="NCBI Taxonomy" id="272630"/>
    <lineage>
        <taxon>Bacteria</taxon>
        <taxon>Pseudomonadati</taxon>
        <taxon>Pseudomonadota</taxon>
        <taxon>Alphaproteobacteria</taxon>
        <taxon>Hyphomicrobiales</taxon>
        <taxon>Methylobacteriaceae</taxon>
        <taxon>Methylorubrum</taxon>
    </lineage>
</organism>
<dbReference type="InterPro" id="IPR011639">
    <property type="entry name" value="MethylTrfase_TaqI-like_dom"/>
</dbReference>
<dbReference type="HOGENOM" id="CLU_567271_0_0_5"/>
<name>C5B5F7_METEA</name>
<protein>
    <recommendedName>
        <fullName evidence="2">site-specific DNA-methyltransferase (adenine-specific)</fullName>
        <ecNumber evidence="2">2.1.1.72</ecNumber>
    </recommendedName>
</protein>
<comment type="catalytic activity">
    <reaction evidence="6">
        <text>a 2'-deoxyadenosine in DNA + S-adenosyl-L-methionine = an N(6)-methyl-2'-deoxyadenosine in DNA + S-adenosyl-L-homocysteine + H(+)</text>
        <dbReference type="Rhea" id="RHEA:15197"/>
        <dbReference type="Rhea" id="RHEA-COMP:12418"/>
        <dbReference type="Rhea" id="RHEA-COMP:12419"/>
        <dbReference type="ChEBI" id="CHEBI:15378"/>
        <dbReference type="ChEBI" id="CHEBI:57856"/>
        <dbReference type="ChEBI" id="CHEBI:59789"/>
        <dbReference type="ChEBI" id="CHEBI:90615"/>
        <dbReference type="ChEBI" id="CHEBI:90616"/>
        <dbReference type="EC" id="2.1.1.72"/>
    </reaction>
</comment>
<dbReference type="InterPro" id="IPR002052">
    <property type="entry name" value="DNA_methylase_N6_adenine_CS"/>
</dbReference>
<dbReference type="InterPro" id="IPR029063">
    <property type="entry name" value="SAM-dependent_MTases_sf"/>
</dbReference>
<dbReference type="PRINTS" id="PR00507">
    <property type="entry name" value="N12N6MTFRASE"/>
</dbReference>
<keyword evidence="8" id="KW-0614">Plasmid</keyword>
<keyword evidence="5" id="KW-0949">S-adenosyl-L-methionine</keyword>
<reference evidence="8 9" key="1">
    <citation type="journal article" date="2009" name="PLoS ONE">
        <title>Methylobacterium genome sequences: a reference blueprint to investigate microbial metabolism of C1 compounds from natural and industrial sources.</title>
        <authorList>
            <person name="Vuilleumier S."/>
            <person name="Chistoserdova L."/>
            <person name="Lee M.-C."/>
            <person name="Bringel F."/>
            <person name="Lajus A."/>
            <person name="Zhou Y."/>
            <person name="Gourion B."/>
            <person name="Barbe V."/>
            <person name="Chang J."/>
            <person name="Cruveiller S."/>
            <person name="Dossat C."/>
            <person name="Gillett W."/>
            <person name="Gruffaz C."/>
            <person name="Haugen E."/>
            <person name="Hourcade E."/>
            <person name="Levy R."/>
            <person name="Mangenot S."/>
            <person name="Muller E."/>
            <person name="Nadalig T."/>
            <person name="Pagni M."/>
            <person name="Penny C."/>
            <person name="Peyraud R."/>
            <person name="Robinson D.G."/>
            <person name="Roche D."/>
            <person name="Rouy Z."/>
            <person name="Saenampechek C."/>
            <person name="Salvignol G."/>
            <person name="Vallenet D."/>
            <person name="Wu Z."/>
            <person name="Marx C.J."/>
            <person name="Vorholt J.A."/>
            <person name="Olson M.V."/>
            <person name="Kaul R."/>
            <person name="Weissenbach J."/>
            <person name="Medigue C."/>
            <person name="Lidstrom M.E."/>
        </authorList>
    </citation>
    <scope>NUCLEOTIDE SEQUENCE [LARGE SCALE GENOMIC DNA]</scope>
    <source>
        <strain evidence="9">ATCC 14718 / DSM 1338 / JCM 2805 / NCIMB 9133 / AM1</strain>
    </source>
</reference>
<sequence length="468" mass="50903">MATQNAATTSDRTSAIDALHAATALYTSVPVVEALLDRMGWPDADGRLLDPSSGDGSFLVSALRRIATPAGDFDALARVQGWEMHPQAVEQARERIVDLLISRGWNEHEALRGAEAVAHEGDFLTDNPQGTFRFVAGNPPYLRWGHLPSVLKETWSPVLPSFARGDLLHAFLDRSVSIMPEDGVIGLVTSDRWLFNATTTGLRRTIGRKAGISHLARLDAATSFYRPKTRRKNSAPRVHPVEVVLRPLGEDMLELDGRPISPDGAFDEVHEGPVLADVATVKLAPWLGPKGIFLLGSDQAMTLPGADLLPAVDSDDIDPVTDILGAPTRFAIRTSRDAEPAGAVRDHLLSARERMPKRGRLGRWWMPPEAITLPLDRPAILVPRIGKRIRAVRLPAGVLPVNHNLYVVAGQAGRSLDEIESHLLSETTQAWVSRNAPRLEDGYLDIRAGLIRRIPIGCGAIGSGDRLS</sequence>
<dbReference type="GO" id="GO:0032259">
    <property type="term" value="P:methylation"/>
    <property type="evidence" value="ECO:0007669"/>
    <property type="project" value="UniProtKB-KW"/>
</dbReference>
<comment type="similarity">
    <text evidence="1">Belongs to the N(4)/N(6)-methyltransferase family.</text>
</comment>
<evidence type="ECO:0000256" key="6">
    <source>
        <dbReference type="ARBA" id="ARBA00047942"/>
    </source>
</evidence>
<dbReference type="EMBL" id="CP001511">
    <property type="protein sequence ID" value="ACS43689.1"/>
    <property type="molecule type" value="Genomic_DNA"/>
</dbReference>
<feature type="domain" description="Type II methyltransferase M.TaqI-like" evidence="7">
    <location>
        <begin position="95"/>
        <end position="218"/>
    </location>
</feature>
<keyword evidence="3" id="KW-0489">Methyltransferase</keyword>
<evidence type="ECO:0000256" key="1">
    <source>
        <dbReference type="ARBA" id="ARBA00006594"/>
    </source>
</evidence>
<evidence type="ECO:0000259" key="7">
    <source>
        <dbReference type="Pfam" id="PF07669"/>
    </source>
</evidence>
<dbReference type="AlphaFoldDB" id="C5B5F7"/>